<dbReference type="GO" id="GO:0071111">
    <property type="term" value="F:cyclic-guanylate-specific phosphodiesterase activity"/>
    <property type="evidence" value="ECO:0007669"/>
    <property type="project" value="InterPro"/>
</dbReference>
<evidence type="ECO:0000313" key="2">
    <source>
        <dbReference type="EMBL" id="AEH82654.1"/>
    </source>
</evidence>
<dbReference type="AlphaFoldDB" id="F7XCE8"/>
<dbReference type="KEGG" id="smx:SM11_pC1581"/>
<dbReference type="HOGENOM" id="CLU_1874058_0_0_5"/>
<dbReference type="Gene3D" id="3.20.20.450">
    <property type="entry name" value="EAL domain"/>
    <property type="match status" value="1"/>
</dbReference>
<dbReference type="RefSeq" id="WP_014532041.1">
    <property type="nucleotide sequence ID" value="NC_017327.1"/>
</dbReference>
<keyword evidence="2" id="KW-0418">Kinase</keyword>
<keyword evidence="2" id="KW-0808">Transferase</keyword>
<dbReference type="InterPro" id="IPR050706">
    <property type="entry name" value="Cyclic-di-GMP_PDE-like"/>
</dbReference>
<dbReference type="SUPFAM" id="SSF141868">
    <property type="entry name" value="EAL domain-like"/>
    <property type="match status" value="1"/>
</dbReference>
<organism evidence="2 3">
    <name type="scientific">Sinorhizobium meliloti (strain SM11)</name>
    <dbReference type="NCBI Taxonomy" id="707241"/>
    <lineage>
        <taxon>Bacteria</taxon>
        <taxon>Pseudomonadati</taxon>
        <taxon>Pseudomonadota</taxon>
        <taxon>Alphaproteobacteria</taxon>
        <taxon>Hyphomicrobiales</taxon>
        <taxon>Rhizobiaceae</taxon>
        <taxon>Sinorhizobium/Ensifer group</taxon>
        <taxon>Sinorhizobium</taxon>
    </lineage>
</organism>
<reference evidence="2 3" key="1">
    <citation type="journal article" date="2011" name="J. Biotechnol.">
        <title>The complete genome sequence of the dominant Sinorhizobium meliloti field isolate SM11 extends the S. meliloti pan-genome.</title>
        <authorList>
            <person name="Schneiker-Bekel S."/>
            <person name="Wibberg D."/>
            <person name="Bekel T."/>
            <person name="Blom J."/>
            <person name="Linke B."/>
            <person name="Neuweger H."/>
            <person name="Stiens M."/>
            <person name="Vorholter F.J."/>
            <person name="Weidner S."/>
            <person name="Goesmann A."/>
            <person name="Puhler A."/>
            <person name="Schluter A."/>
        </authorList>
    </citation>
    <scope>NUCLEOTIDE SEQUENCE [LARGE SCALE GENOMIC DNA]</scope>
    <source>
        <strain evidence="2 3">SM11</strain>
        <plasmid evidence="3">pSmeSM11c</plasmid>
    </source>
</reference>
<dbReference type="InterPro" id="IPR035919">
    <property type="entry name" value="EAL_sf"/>
</dbReference>
<accession>F7XCE8</accession>
<keyword evidence="2" id="KW-0614">Plasmid</keyword>
<gene>
    <name evidence="2" type="ordered locus">SM11_pC1581</name>
</gene>
<evidence type="ECO:0000313" key="3">
    <source>
        <dbReference type="Proteomes" id="UP000009045"/>
    </source>
</evidence>
<geneLocation type="plasmid" evidence="2 3">
    <name>pSmeSM11c</name>
</geneLocation>
<dbReference type="PANTHER" id="PTHR33121:SF71">
    <property type="entry name" value="OXYGEN SENSOR PROTEIN DOSP"/>
    <property type="match status" value="1"/>
</dbReference>
<evidence type="ECO:0000259" key="1">
    <source>
        <dbReference type="PROSITE" id="PS50883"/>
    </source>
</evidence>
<protein>
    <submittedName>
        <fullName evidence="2">Kinase/esterase</fullName>
    </submittedName>
</protein>
<sequence length="136" mass="15190">MAIVQSIIGVAQAKGLRTTAEGVETEEQSEILNRLGCGFQGFLLSKPVCQKKCFANFLVRRLRGNPACAANAAGNEGQRYINKGLAAEEIRIYRDRPLSRRGHHLRLYQQRANRRRDHCAASIAIDFGRCHLTIDP</sequence>
<dbReference type="PANTHER" id="PTHR33121">
    <property type="entry name" value="CYCLIC DI-GMP PHOSPHODIESTERASE PDEF"/>
    <property type="match status" value="1"/>
</dbReference>
<name>F7XCE8_SINMM</name>
<proteinExistence type="predicted"/>
<dbReference type="EMBL" id="CP001831">
    <property type="protein sequence ID" value="AEH82654.1"/>
    <property type="molecule type" value="Genomic_DNA"/>
</dbReference>
<dbReference type="Proteomes" id="UP000009045">
    <property type="component" value="Plasmid pSmeSM11c"/>
</dbReference>
<dbReference type="InterPro" id="IPR001633">
    <property type="entry name" value="EAL_dom"/>
</dbReference>
<feature type="domain" description="EAL" evidence="1">
    <location>
        <begin position="1"/>
        <end position="61"/>
    </location>
</feature>
<dbReference type="PROSITE" id="PS50883">
    <property type="entry name" value="EAL"/>
    <property type="match status" value="1"/>
</dbReference>
<dbReference type="Pfam" id="PF00563">
    <property type="entry name" value="EAL"/>
    <property type="match status" value="1"/>
</dbReference>
<dbReference type="GO" id="GO:0016301">
    <property type="term" value="F:kinase activity"/>
    <property type="evidence" value="ECO:0007669"/>
    <property type="project" value="UniProtKB-KW"/>
</dbReference>